<dbReference type="CDD" id="cd02516">
    <property type="entry name" value="CDP-ME_synthetase"/>
    <property type="match status" value="1"/>
</dbReference>
<dbReference type="HOGENOM" id="CLU_061281_2_3_12"/>
<dbReference type="EMBL" id="CP003155">
    <property type="protein sequence ID" value="AEV29376.1"/>
    <property type="molecule type" value="Genomic_DNA"/>
</dbReference>
<dbReference type="Gene3D" id="3.90.550.10">
    <property type="entry name" value="Spore Coat Polysaccharide Biosynthesis Protein SpsA, Chain A"/>
    <property type="match status" value="1"/>
</dbReference>
<dbReference type="KEGG" id="sgp:SpiGrapes_1569"/>
<reference evidence="3 4" key="1">
    <citation type="submission" date="2011-11" db="EMBL/GenBank/DDBJ databases">
        <title>Complete sequence of Spirochaeta sp. grapes.</title>
        <authorList>
            <consortium name="US DOE Joint Genome Institute"/>
            <person name="Lucas S."/>
            <person name="Han J."/>
            <person name="Lapidus A."/>
            <person name="Cheng J.-F."/>
            <person name="Goodwin L."/>
            <person name="Pitluck S."/>
            <person name="Peters L."/>
            <person name="Ovchinnikova G."/>
            <person name="Munk A.C."/>
            <person name="Detter J.C."/>
            <person name="Han C."/>
            <person name="Tapia R."/>
            <person name="Land M."/>
            <person name="Hauser L."/>
            <person name="Kyrpides N."/>
            <person name="Ivanova N."/>
            <person name="Pagani I."/>
            <person name="Ritalahtilisa K."/>
            <person name="Loeffler F."/>
            <person name="Woyke T."/>
        </authorList>
    </citation>
    <scope>NUCLEOTIDE SEQUENCE [LARGE SCALE GENOMIC DNA]</scope>
    <source>
        <strain evidence="4">ATCC BAA-1885 / DSM 22778 / Grapes</strain>
    </source>
</reference>
<dbReference type="AlphaFoldDB" id="G8QVT4"/>
<accession>G8QVT4</accession>
<proteinExistence type="predicted"/>
<evidence type="ECO:0000256" key="1">
    <source>
        <dbReference type="ARBA" id="ARBA00022679"/>
    </source>
</evidence>
<sequence length="240" mass="26415">MNIALIFAGGTGTRMNSKTTPKQFLPVFGKTIIQYTLECFENHEKIDAICIICIKEWCNFVEELVKKEGFSKVRWIVPGGKTAMESQYIGLQTVSSSCADDSIVLLHDGVRPLLGPDLISSCIQSTQEYGSAITVAPAIETIIETNDKQEVTRTIDRNLCSLARAPQCFYLHDILSAHNNALASGNYTFIDSASLMLSQGKVLHTVQGPADNIKITTPIDYYIFRAILEAKESSLVFGVN</sequence>
<dbReference type="Pfam" id="PF01128">
    <property type="entry name" value="IspD"/>
    <property type="match status" value="1"/>
</dbReference>
<dbReference type="GO" id="GO:0050518">
    <property type="term" value="F:2-C-methyl-D-erythritol 4-phosphate cytidylyltransferase activity"/>
    <property type="evidence" value="ECO:0007669"/>
    <property type="project" value="UniProtKB-ARBA"/>
</dbReference>
<evidence type="ECO:0000313" key="4">
    <source>
        <dbReference type="Proteomes" id="UP000005632"/>
    </source>
</evidence>
<name>G8QVT4_SPHPG</name>
<gene>
    <name evidence="3" type="ordered locus">SpiGrapes_1569</name>
</gene>
<dbReference type="InterPro" id="IPR034683">
    <property type="entry name" value="IspD/TarI"/>
</dbReference>
<dbReference type="RefSeq" id="WP_014270224.1">
    <property type="nucleotide sequence ID" value="NC_016633.1"/>
</dbReference>
<dbReference type="FunFam" id="3.90.550.10:FF:000003">
    <property type="entry name" value="2-C-methyl-D-erythritol 4-phosphate cytidylyltransferase"/>
    <property type="match status" value="1"/>
</dbReference>
<dbReference type="Proteomes" id="UP000005632">
    <property type="component" value="Chromosome"/>
</dbReference>
<dbReference type="OrthoDB" id="9806837at2"/>
<keyword evidence="1" id="KW-0808">Transferase</keyword>
<dbReference type="GO" id="GO:0005829">
    <property type="term" value="C:cytosol"/>
    <property type="evidence" value="ECO:0007669"/>
    <property type="project" value="TreeGrafter"/>
</dbReference>
<dbReference type="eggNOG" id="COG1211">
    <property type="taxonomic scope" value="Bacteria"/>
</dbReference>
<dbReference type="PANTHER" id="PTHR43015">
    <property type="entry name" value="D-RIBITOL-5-PHOSPHATE CYTIDYLYLTRANSFERASE"/>
    <property type="match status" value="1"/>
</dbReference>
<dbReference type="InterPro" id="IPR029044">
    <property type="entry name" value="Nucleotide-diphossugar_trans"/>
</dbReference>
<keyword evidence="4" id="KW-1185">Reference proteome</keyword>
<keyword evidence="2" id="KW-0548">Nucleotidyltransferase</keyword>
<evidence type="ECO:0000256" key="2">
    <source>
        <dbReference type="ARBA" id="ARBA00022695"/>
    </source>
</evidence>
<organism evidence="3 4">
    <name type="scientific">Sphaerochaeta pleomorpha (strain ATCC BAA-1885 / DSM 22778 / Grapes)</name>
    <dbReference type="NCBI Taxonomy" id="158190"/>
    <lineage>
        <taxon>Bacteria</taxon>
        <taxon>Pseudomonadati</taxon>
        <taxon>Spirochaetota</taxon>
        <taxon>Spirochaetia</taxon>
        <taxon>Spirochaetales</taxon>
        <taxon>Sphaerochaetaceae</taxon>
        <taxon>Sphaerochaeta</taxon>
    </lineage>
</organism>
<evidence type="ECO:0000313" key="3">
    <source>
        <dbReference type="EMBL" id="AEV29376.1"/>
    </source>
</evidence>
<dbReference type="SUPFAM" id="SSF53448">
    <property type="entry name" value="Nucleotide-diphospho-sugar transferases"/>
    <property type="match status" value="1"/>
</dbReference>
<protein>
    <submittedName>
        <fullName evidence="3">4-diphosphocytidyl-2-methyl-D-erythritol synthase</fullName>
    </submittedName>
</protein>
<dbReference type="PANTHER" id="PTHR43015:SF1">
    <property type="entry name" value="D-RIBITOL-5-PHOSPHATE CYTIDYLYLTRANSFERASE"/>
    <property type="match status" value="1"/>
</dbReference>
<dbReference type="STRING" id="158190.SpiGrapes_1569"/>